<gene>
    <name evidence="1" type="ORF">ACFFNX_42635</name>
</gene>
<dbReference type="SUPFAM" id="SSF52540">
    <property type="entry name" value="P-loop containing nucleoside triphosphate hydrolases"/>
    <property type="match status" value="1"/>
</dbReference>
<dbReference type="Proteomes" id="UP001589627">
    <property type="component" value="Unassembled WGS sequence"/>
</dbReference>
<reference evidence="1 2" key="1">
    <citation type="submission" date="2024-09" db="EMBL/GenBank/DDBJ databases">
        <authorList>
            <person name="Sun Q."/>
            <person name="Mori K."/>
        </authorList>
    </citation>
    <scope>NUCLEOTIDE SEQUENCE [LARGE SCALE GENOMIC DNA]</scope>
    <source>
        <strain evidence="1 2">TBRC 0563</strain>
    </source>
</reference>
<organism evidence="1 2">
    <name type="scientific">Actinoallomurus acaciae</name>
    <dbReference type="NCBI Taxonomy" id="502577"/>
    <lineage>
        <taxon>Bacteria</taxon>
        <taxon>Bacillati</taxon>
        <taxon>Actinomycetota</taxon>
        <taxon>Actinomycetes</taxon>
        <taxon>Streptosporangiales</taxon>
        <taxon>Thermomonosporaceae</taxon>
        <taxon>Actinoallomurus</taxon>
    </lineage>
</organism>
<dbReference type="InterPro" id="IPR027417">
    <property type="entry name" value="P-loop_NTPase"/>
</dbReference>
<feature type="non-terminal residue" evidence="1">
    <location>
        <position position="1"/>
    </location>
</feature>
<evidence type="ECO:0000313" key="1">
    <source>
        <dbReference type="EMBL" id="MFB9838865.1"/>
    </source>
</evidence>
<proteinExistence type="predicted"/>
<accession>A0ABV5YV26</accession>
<protein>
    <submittedName>
        <fullName evidence="1">Regulator</fullName>
    </submittedName>
</protein>
<keyword evidence="2" id="KW-1185">Reference proteome</keyword>
<evidence type="ECO:0000313" key="2">
    <source>
        <dbReference type="Proteomes" id="UP001589627"/>
    </source>
</evidence>
<feature type="non-terminal residue" evidence="1">
    <location>
        <position position="207"/>
    </location>
</feature>
<sequence length="207" mass="22169">PGGTPPEPIGLWRTTLAAPAAQPLLIVLDDVASAGQVAPLLPGPPHHMIITSRNTLSTLAAHRIDLAPLDAGESVRLLDRALRHTVPGDGRVTESPQDAERLAALRGRLPLALRIGAALLLDDPHRPLSDEVAALAEARDRLDRLRYDDVDEQGRPLGVRAAFDLSYARLGAEQRRAFDLLGVVPGADFGPETAADVLDRTRPEADR</sequence>
<name>A0ABV5YV26_9ACTN</name>
<comment type="caution">
    <text evidence="1">The sequence shown here is derived from an EMBL/GenBank/DDBJ whole genome shotgun (WGS) entry which is preliminary data.</text>
</comment>
<dbReference type="EMBL" id="JBHLZP010000589">
    <property type="protein sequence ID" value="MFB9838865.1"/>
    <property type="molecule type" value="Genomic_DNA"/>
</dbReference>